<dbReference type="EMBL" id="WKLP01000056">
    <property type="protein sequence ID" value="MRY14567.1"/>
    <property type="molecule type" value="Genomic_DNA"/>
</dbReference>
<protein>
    <recommendedName>
        <fullName evidence="2">Major fimbrial subunit protein N-terminal domain-containing protein</fullName>
    </recommendedName>
</protein>
<name>A0A6G1ZKU9_9BACT</name>
<organism evidence="1">
    <name type="scientific">Parabacteroides goldsteinii</name>
    <dbReference type="NCBI Taxonomy" id="328812"/>
    <lineage>
        <taxon>Bacteria</taxon>
        <taxon>Pseudomonadati</taxon>
        <taxon>Bacteroidota</taxon>
        <taxon>Bacteroidia</taxon>
        <taxon>Bacteroidales</taxon>
        <taxon>Tannerellaceae</taxon>
        <taxon>Parabacteroides</taxon>
    </lineage>
</organism>
<proteinExistence type="predicted"/>
<dbReference type="AlphaFoldDB" id="A0A6G1ZKU9"/>
<evidence type="ECO:0008006" key="2">
    <source>
        <dbReference type="Google" id="ProtNLM"/>
    </source>
</evidence>
<gene>
    <name evidence="1" type="ORF">GKE01_24360</name>
</gene>
<sequence>MNIKHLLVAVALCGATVGCTDEEVGKESPLQGQPGEIQLVFTGSGESVEYPTKAIASEKENNIDELDIYVFAAATMTTDPDDWHYLETWSTRAGAANSFTLQNSGSSWKASIKPGELKGLPYLKLYCVANLPNGNRYKLDGSDADALTAVTTDDKGIITVPGTLESAFIPTYTAKLLKAGEGGATWLKTPLIMQGSSATKISGSASVVNIELKRLVARFDIDNTALKSRLTINSITVANARSNAPLFGEALKEIDKADRATTLITYAADDFTKLSGANMGMTESALYIYPNMPSDSSYLIVRGKFRSTVGGGESPVTYPVKITRTDNTDPNNPITEYVQILSNNRYKLHITDVINSSIQATLEVEDWTSGGGVDNKPDNAAPEFLGDASLSIVNKDDDVVQVPVVINENPYVLRVNEESGRFKMMVLASSKVEAEMSVMTKTYGGWLGEPTYAYDTDTVPGKTATFLTFTYADAVRKAPCQITLRNTAANYDPALWTTLTVYGPVVAPVLSNAGKHSEGNSLDLTKTPAEANLFNVKGSQALVDIMCIEGVTYNEPEGIKISPVATDGFTTTYAIQIADTTKARASVTTDPNITFTNQANTIQNADTILKVNLLDPAITFDISSDDKTATTITADTIEVDTDQLSDGTFTIKVSSSLDPVLPQNTDCTWLTISKVAANWETGTHEYVEYTVSNQTDVTEFTECNLTFTNRLMNGPNLTVTLKKKEATATP</sequence>
<dbReference type="PROSITE" id="PS51257">
    <property type="entry name" value="PROKAR_LIPOPROTEIN"/>
    <property type="match status" value="1"/>
</dbReference>
<evidence type="ECO:0000313" key="1">
    <source>
        <dbReference type="EMBL" id="MRY14567.1"/>
    </source>
</evidence>
<accession>A0A6G1ZKU9</accession>
<dbReference type="RefSeq" id="WP_010802923.1">
    <property type="nucleotide sequence ID" value="NZ_CAJSYT010000003.1"/>
</dbReference>
<reference evidence="1" key="1">
    <citation type="journal article" date="2019" name="Nat. Med.">
        <title>A library of human gut bacterial isolates paired with longitudinal multiomics data enables mechanistic microbiome research.</title>
        <authorList>
            <person name="Poyet M."/>
            <person name="Groussin M."/>
            <person name="Gibbons S.M."/>
            <person name="Avila-Pacheco J."/>
            <person name="Jiang X."/>
            <person name="Kearney S.M."/>
            <person name="Perrotta A.R."/>
            <person name="Berdy B."/>
            <person name="Zhao S."/>
            <person name="Lieberman T.D."/>
            <person name="Swanson P.K."/>
            <person name="Smith M."/>
            <person name="Roesemann S."/>
            <person name="Alexander J.E."/>
            <person name="Rich S.A."/>
            <person name="Livny J."/>
            <person name="Vlamakis H."/>
            <person name="Clish C."/>
            <person name="Bullock K."/>
            <person name="Deik A."/>
            <person name="Scott J."/>
            <person name="Pierce K.A."/>
            <person name="Xavier R.J."/>
            <person name="Alm E.J."/>
        </authorList>
    </citation>
    <scope>NUCLEOTIDE SEQUENCE</scope>
    <source>
        <strain evidence="1">BIOML-A4</strain>
    </source>
</reference>
<comment type="caution">
    <text evidence="1">The sequence shown here is derived from an EMBL/GenBank/DDBJ whole genome shotgun (WGS) entry which is preliminary data.</text>
</comment>